<keyword evidence="3" id="KW-1185">Reference proteome</keyword>
<evidence type="ECO:0000313" key="2">
    <source>
        <dbReference type="EMBL" id="GHH80415.1"/>
    </source>
</evidence>
<feature type="region of interest" description="Disordered" evidence="1">
    <location>
        <begin position="43"/>
        <end position="123"/>
    </location>
</feature>
<dbReference type="AlphaFoldDB" id="A0A919GAL8"/>
<feature type="compositionally biased region" description="Low complexity" evidence="1">
    <location>
        <begin position="43"/>
        <end position="55"/>
    </location>
</feature>
<feature type="compositionally biased region" description="Basic and acidic residues" evidence="1">
    <location>
        <begin position="79"/>
        <end position="107"/>
    </location>
</feature>
<dbReference type="Proteomes" id="UP000603708">
    <property type="component" value="Unassembled WGS sequence"/>
</dbReference>
<protein>
    <submittedName>
        <fullName evidence="2">Uncharacterized protein</fullName>
    </submittedName>
</protein>
<dbReference type="EMBL" id="BNCD01000009">
    <property type="protein sequence ID" value="GHH80415.1"/>
    <property type="molecule type" value="Genomic_DNA"/>
</dbReference>
<proteinExistence type="predicted"/>
<comment type="caution">
    <text evidence="2">The sequence shown here is derived from an EMBL/GenBank/DDBJ whole genome shotgun (WGS) entry which is preliminary data.</text>
</comment>
<gene>
    <name evidence="2" type="ORF">GCM10018793_35560</name>
</gene>
<reference evidence="2" key="2">
    <citation type="submission" date="2020-09" db="EMBL/GenBank/DDBJ databases">
        <authorList>
            <person name="Sun Q."/>
            <person name="Ohkuma M."/>
        </authorList>
    </citation>
    <scope>NUCLEOTIDE SEQUENCE</scope>
    <source>
        <strain evidence="2">JCM 5069</strain>
    </source>
</reference>
<organism evidence="2 3">
    <name type="scientific">Streptomyces sulfonofaciens</name>
    <dbReference type="NCBI Taxonomy" id="68272"/>
    <lineage>
        <taxon>Bacteria</taxon>
        <taxon>Bacillati</taxon>
        <taxon>Actinomycetota</taxon>
        <taxon>Actinomycetes</taxon>
        <taxon>Kitasatosporales</taxon>
        <taxon>Streptomycetaceae</taxon>
        <taxon>Streptomyces</taxon>
    </lineage>
</organism>
<reference evidence="2" key="1">
    <citation type="journal article" date="2014" name="Int. J. Syst. Evol. Microbiol.">
        <title>Complete genome sequence of Corynebacterium casei LMG S-19264T (=DSM 44701T), isolated from a smear-ripened cheese.</title>
        <authorList>
            <consortium name="US DOE Joint Genome Institute (JGI-PGF)"/>
            <person name="Walter F."/>
            <person name="Albersmeier A."/>
            <person name="Kalinowski J."/>
            <person name="Ruckert C."/>
        </authorList>
    </citation>
    <scope>NUCLEOTIDE SEQUENCE</scope>
    <source>
        <strain evidence="2">JCM 5069</strain>
    </source>
</reference>
<sequence>MVMCRLVLIETVQRPDELEAVLGWPSLGTAATSQCRSRLYRSGAANPAPVAVSSVPRPPSGPGRRSTGPVVRTGPGPTADRRKSEQGARGRIGEPLRTGHRESDRQWPIRAADPGRGEALFPG</sequence>
<evidence type="ECO:0000256" key="1">
    <source>
        <dbReference type="SAM" id="MobiDB-lite"/>
    </source>
</evidence>
<evidence type="ECO:0000313" key="3">
    <source>
        <dbReference type="Proteomes" id="UP000603708"/>
    </source>
</evidence>
<accession>A0A919GAL8</accession>
<name>A0A919GAL8_9ACTN</name>